<dbReference type="OrthoDB" id="10266325at2759"/>
<organism evidence="2 3">
    <name type="scientific">Calocera viscosa (strain TUFC12733)</name>
    <dbReference type="NCBI Taxonomy" id="1330018"/>
    <lineage>
        <taxon>Eukaryota</taxon>
        <taxon>Fungi</taxon>
        <taxon>Dikarya</taxon>
        <taxon>Basidiomycota</taxon>
        <taxon>Agaricomycotina</taxon>
        <taxon>Dacrymycetes</taxon>
        <taxon>Dacrymycetales</taxon>
        <taxon>Dacrymycetaceae</taxon>
        <taxon>Calocera</taxon>
    </lineage>
</organism>
<evidence type="ECO:0000313" key="3">
    <source>
        <dbReference type="Proteomes" id="UP000076738"/>
    </source>
</evidence>
<gene>
    <name evidence="2" type="ORF">CALVIDRAFT_539303</name>
</gene>
<name>A0A167K4T4_CALVF</name>
<sequence length="165" mass="18763">MLPTFVRRILSNADPTRMLRYKVVPYDLFRIQNGRKTRLRDYDSEMSKGRHSYDVRLREDGLVHPVEGEIYVAPNGSSCRPMGHTVKDVVDKSTGRSVVVYRIPTGTALPPSLTIIHEHTDHHSIQCAKPMTLPELNSTITAFLEQQAELMTTADFWARYPLIGP</sequence>
<feature type="domain" description="Tse2 ADP-ribosyltransferase toxin" evidence="1">
    <location>
        <begin position="27"/>
        <end position="155"/>
    </location>
</feature>
<dbReference type="Pfam" id="PF18648">
    <property type="entry name" value="ADPRTs_Tse2"/>
    <property type="match status" value="1"/>
</dbReference>
<protein>
    <recommendedName>
        <fullName evidence="1">Tse2 ADP-ribosyltransferase toxin domain-containing protein</fullName>
    </recommendedName>
</protein>
<evidence type="ECO:0000259" key="1">
    <source>
        <dbReference type="Pfam" id="PF18648"/>
    </source>
</evidence>
<dbReference type="Proteomes" id="UP000076738">
    <property type="component" value="Unassembled WGS sequence"/>
</dbReference>
<dbReference type="InterPro" id="IPR041018">
    <property type="entry name" value="ADPRTs_Tse2"/>
</dbReference>
<proteinExistence type="predicted"/>
<evidence type="ECO:0000313" key="2">
    <source>
        <dbReference type="EMBL" id="KZO94257.1"/>
    </source>
</evidence>
<dbReference type="AlphaFoldDB" id="A0A167K4T4"/>
<keyword evidence="3" id="KW-1185">Reference proteome</keyword>
<accession>A0A167K4T4</accession>
<dbReference type="EMBL" id="KV417296">
    <property type="protein sequence ID" value="KZO94257.1"/>
    <property type="molecule type" value="Genomic_DNA"/>
</dbReference>
<reference evidence="2 3" key="1">
    <citation type="journal article" date="2016" name="Mol. Biol. Evol.">
        <title>Comparative Genomics of Early-Diverging Mushroom-Forming Fungi Provides Insights into the Origins of Lignocellulose Decay Capabilities.</title>
        <authorList>
            <person name="Nagy L.G."/>
            <person name="Riley R."/>
            <person name="Tritt A."/>
            <person name="Adam C."/>
            <person name="Daum C."/>
            <person name="Floudas D."/>
            <person name="Sun H."/>
            <person name="Yadav J.S."/>
            <person name="Pangilinan J."/>
            <person name="Larsson K.H."/>
            <person name="Matsuura K."/>
            <person name="Barry K."/>
            <person name="Labutti K."/>
            <person name="Kuo R."/>
            <person name="Ohm R.A."/>
            <person name="Bhattacharya S.S."/>
            <person name="Shirouzu T."/>
            <person name="Yoshinaga Y."/>
            <person name="Martin F.M."/>
            <person name="Grigoriev I.V."/>
            <person name="Hibbett D.S."/>
        </authorList>
    </citation>
    <scope>NUCLEOTIDE SEQUENCE [LARGE SCALE GENOMIC DNA]</scope>
    <source>
        <strain evidence="2 3">TUFC12733</strain>
    </source>
</reference>